<dbReference type="OrthoDB" id="413541at2759"/>
<dbReference type="InterPro" id="IPR036691">
    <property type="entry name" value="Endo/exonu/phosph_ase_sf"/>
</dbReference>
<dbReference type="EMBL" id="LSRX01000426">
    <property type="protein sequence ID" value="OLP97625.1"/>
    <property type="molecule type" value="Genomic_DNA"/>
</dbReference>
<accession>A0A1Q9DR35</accession>
<feature type="region of interest" description="Disordered" evidence="1">
    <location>
        <begin position="1500"/>
        <end position="1536"/>
    </location>
</feature>
<evidence type="ECO:0000313" key="2">
    <source>
        <dbReference type="EMBL" id="OLP97625.1"/>
    </source>
</evidence>
<feature type="region of interest" description="Disordered" evidence="1">
    <location>
        <begin position="617"/>
        <end position="670"/>
    </location>
</feature>
<dbReference type="Gene3D" id="3.30.420.10">
    <property type="entry name" value="Ribonuclease H-like superfamily/Ribonuclease H"/>
    <property type="match status" value="1"/>
</dbReference>
<feature type="compositionally biased region" description="Polar residues" evidence="1">
    <location>
        <begin position="1147"/>
        <end position="1169"/>
    </location>
</feature>
<feature type="compositionally biased region" description="Basic and acidic residues" evidence="1">
    <location>
        <begin position="645"/>
        <end position="655"/>
    </location>
</feature>
<protein>
    <submittedName>
        <fullName evidence="2">Uncharacterized protein</fullName>
    </submittedName>
</protein>
<dbReference type="InterPro" id="IPR036397">
    <property type="entry name" value="RNaseH_sf"/>
</dbReference>
<dbReference type="SUPFAM" id="SSF56219">
    <property type="entry name" value="DNase I-like"/>
    <property type="match status" value="1"/>
</dbReference>
<dbReference type="InterPro" id="IPR012337">
    <property type="entry name" value="RNaseH-like_sf"/>
</dbReference>
<reference evidence="2 3" key="1">
    <citation type="submission" date="2016-02" db="EMBL/GenBank/DDBJ databases">
        <title>Genome analysis of coral dinoflagellate symbionts highlights evolutionary adaptations to a symbiotic lifestyle.</title>
        <authorList>
            <person name="Aranda M."/>
            <person name="Li Y."/>
            <person name="Liew Y.J."/>
            <person name="Baumgarten S."/>
            <person name="Simakov O."/>
            <person name="Wilson M."/>
            <person name="Piel J."/>
            <person name="Ashoor H."/>
            <person name="Bougouffa S."/>
            <person name="Bajic V.B."/>
            <person name="Ryu T."/>
            <person name="Ravasi T."/>
            <person name="Bayer T."/>
            <person name="Micklem G."/>
            <person name="Kim H."/>
            <person name="Bhak J."/>
            <person name="Lajeunesse T.C."/>
            <person name="Voolstra C.R."/>
        </authorList>
    </citation>
    <scope>NUCLEOTIDE SEQUENCE [LARGE SCALE GENOMIC DNA]</scope>
    <source>
        <strain evidence="2 3">CCMP2467</strain>
    </source>
</reference>
<sequence>MLPEPIFVGSSANAHHTHRSQFQAALDGVRDVTVLSAASTNTHDGPDDSDMLWFGVSVYAKHYQEVHFGLQVEADASLAGVTMRTSRVYRQLHPGLDRLIMARPQRCSGTIAFLAYASHTEDPSLVHVLVDLTAASGHVFADTVSSETLVLSLLDRYYGEMKYNPEELVVKDPEVCVILLKVMCRRRFYAFLLGCLHSTNALRQLELSPALAVRLLSAQEPVSDLADLISIVEEGSYAPRVEGAFSVSDPRMQGADEASNSEDSGSSDGEVALRFLQIMVLALDHIPRVVEVALYTPSDTRSALNAIEFELEEDFFRSFSLLVPIYPQPAPFWGLVLALPSWAEGEPIAVFDLLAVDGRIFPVAMPPQLTRSSILHKAGYDPSDALFVYPFGRDTPLGDHETVPLQLHGLITFRLSDTRLGGGMSFADLLNEPDRWDITVEVPTGQPWHRANHVCVVLPDRVTSFMLLPERRQHYLADLSQAFDIPIHWLTVHSAKPPVCDSSVDGSPCKGVAAVCDHFPNVPCPPRRSGVHEFAVLLDCRPLLLGWQQWIVSAGELLHSALALHYEVFAPSEHQIQIEGADLNGDQLLVRPGQVLLLQYVPITPLSHQCPCEEAASIHDESDVSSPNASADEGRPPSSTTSRRGLGDQRGDGSRSRSPRGQVGEPLNHTCSPLGVPGPFRVLLYVAVIQAGIQLAPFAAISLVMILALPGVHADEQSFACCPPTSQLNAALLLPSLGCLLIAEILRMLYPIMCKWLSEPQSDNGALRDAVSALRYAGPRLGQEWRYIPPADASIIASDSDGMSVSDVTEVLATVQVAICTPGYAMHTLLLELLLPTTVPELLAKLREERSQEWEIRLPVLVPVRPQPLPGTAVIIAMPLWASPPYALQVTFCIDTSQFDGRVFAVAGPPYVDRSIAIQLAQLPLQLDFDVHVGGDPVPLMNGSFHHAAHGDIFVLVPSGTAPSELSQLDDALLDAGMWLDRRSVPAPTAEGNYVLLHGPDTILYMTQFLAPTTYKEQIAACVGLRSQDICLVPAQPRITNAAIDGLPCRTVFVVGARNPPSARPSVWVIIDARDVYSGWHAFPAVSGCVSAPEILAAVSCSLPSGWQLRLIDVSSAWDSFEVSQGQVFEVVAARTALPVSGERVAASSTEPAGNTDDPAQSHHTNANATVPHRRAAPHSTSNAQEDDSASDVDGTPSHPAEPLDAAPPISIPELSCTHALLVALPAWQLHGAMVVLDTRPVDGRLFAMHLVGPVTRADLLRTVHLLDDPGTEVFVGLNPVPLAAGQFVTLLHGDLIYFTPAQAGYHVITNLQDMLSSPDGWQSPFDPLGQLYVGPPHAVWVIGRDASFMQVCPPDRQPFIRQDVARRLSTSPGNTVLQQARLDLLDYCRLGTFAHAIVAAFAKADQPAAGRVYFLDMRPVLLGLTWDFCQGPVLDTSELQHRFASRCPFGFQAGLLREDLTFIPLGDAVAVDSGDVLTLVFQRADAGYFLALPGNPPPPPAPDDWSDRSDHPRGTQTHQPFPNEAHSSTSGPLPPAETGGTHCSFRLVASLQLCRFASMWLASCCTRAVHAGLWLVTSAVLLICPISVCWALCPLSRHALLVHPRPTGTPLQACTLIAETRVGSEAPPPSRRAATRATVRLPLCRLLLGFAQIQAMQAMQIPVPGSPVVLTDPCSVAYPTGRCTVSTVRNDLCHSLRAIPTPVRAVHQPPQICDDLQDSLEDLHTLLQISAAQPDFTAFYMASTLLETLGRSVRTSSTVKTPVPLSLDRLIPATILPVGFRAHLGVCSRQPLWGKPLLIGQTPLGFSFEAVKDLLDAECLIQPWSAASRLSRFLREISMQAVLDFVLQLYATPRCLQVWCFTDGSFKATAPEHPNSLGWACVFMHPYSGTIRCAFGAVPTDLGYSTSGGSAYDAECCALLAGAIVSLHAFSGEEVHFMSDCQSALGAASGQCGYASSTLAEAACNAHALRRQLGNADTYSYVPGHSANLGNDIADALSKAGAKATVSIGIELSPAERRLWFGKGAQILSWIGVALCSAQGHSHLPPLNTPDLGDDSFHAGLSHMQMLEPFAPPSALGSDPSGGSIPAPTSALLTVRIATFNALSLVSADDDGPDRTTGTCKRTRTPGRAVILAKQLDAAKIQVAFIQEARSAQGTSSAGPYLRFSSGALKGQWGNEIWLRTGSALLRGSDSKPIGAIHKAAVVDLHADPRRLILRLTTGRLPFLFVCLHGPNRATEAADIESWWDSTIALIHSHLRKDFLVVAGDMNASVGSDISDNFDSVAAEPEDLAGSKLHDLAIRFNLWGPATFSDCHRGASHTYVQKKSGRLCRPDFVLIPLAWKTGSAHSWTDPSVHAAHPNQDHIAACLEVRSPLRVDNQRPRLQCRRVPASVVTDSSLQAKIRGILQSVPQVGWHVSSHAHAAIVTKHIQDGLVALSKAAPKKPRRHYLREETWELHNIVSSVRRALHRRQHLLQQHLVGAAFSVWRFSRAPLEVVFSDNKWVKQMRVLIAVGVWQLEHYTKALRTLCRRDRTAYLEELAEQFSRGASHETYEAYHRLLGHRRKKPFQLEPLPGVKDVDGRPCQDAESLSRRWRHHFSALEAGKDTTLPQLALSALAAPSNRCQNWPCPSDTQILPSATTVRRVLANTKVAKAPGFDGLPPELCKLFSEEVCRIILPLVHKHIWRGNEPFGWKGGCSVFFYKNKGSLQECASYRSVLLLSSFAKAMHQSIRPPLKTFFEDQAPALQLGGRKGCSVSFGTHLIRSVTRRAHQHGQAFFTVFADIASAFYGTITELVASRDASSAPLCAESLQDRFNLSSEDVQDLVDRLAAPSVMQSQGASDWLEAITAAMCQGNWFMMQNDSIPVSTARGTRPGSSFADLVFAVLVPRVLADRDSRRDSTFSSPPALPWDGCRNLDGCDASNGTIDVHEVIWADDLAVPRCCTNLPAMRSAVATETGALADSFTSHGMNLSFGPNKTAAVASVCGAGSRAARTALFGPANDSGSVRVLREGSAETKIPLVSTYKHLGAMQAPFGAMGPELRYRAAQAKAAFHEGRRQVYKNRAIPISRKAMLLEATVISKLTLGAGSWPPLCKRDRKIFESALWHFYRAIMCIPRGGDQTVTAHRCLATTGLNAPDTLLRQMRLLYLRQLVQAAPDQLWAAIRADRPYAMQLSQDLEWLHRWTYATSSLPSPSQDWAAWYTFMHDRPGAFKGLVKRATALDRLRVRVVAALDDLHRHISTVVGARPARSQRQCGSFTDMCLPCKRAFGSRVAWSGHATRLHGYRSKALLTASGNICLSCGRCFGSVGRLRRHLTCVPACVEAWGSFVPADAAAFQGTHTQAPPFPVPGYALSTPNPCPPSEFATHLLQQLRSLQNCAEIDVWQCIEDCIEPLETLRQTVKIWREEMPASAWKNEMSENMLLLLDPEISAETFPEAQGGARDSPYGVPVWTLPSGLGHVCSGTPWIGTLLPPPPKPLDLNGETSLTLRQGTAFTQWTEASWHVEHALRPSAQAMLNELEKLEEEVKPSCLCPQM</sequence>
<name>A0A1Q9DR35_SYMMI</name>
<feature type="region of interest" description="Disordered" evidence="1">
    <location>
        <begin position="1142"/>
        <end position="1209"/>
    </location>
</feature>
<organism evidence="2 3">
    <name type="scientific">Symbiodinium microadriaticum</name>
    <name type="common">Dinoflagellate</name>
    <name type="synonym">Zooxanthella microadriatica</name>
    <dbReference type="NCBI Taxonomy" id="2951"/>
    <lineage>
        <taxon>Eukaryota</taxon>
        <taxon>Sar</taxon>
        <taxon>Alveolata</taxon>
        <taxon>Dinophyceae</taxon>
        <taxon>Suessiales</taxon>
        <taxon>Symbiodiniaceae</taxon>
        <taxon>Symbiodinium</taxon>
    </lineage>
</organism>
<feature type="compositionally biased region" description="Polar residues" evidence="1">
    <location>
        <begin position="1515"/>
        <end position="1532"/>
    </location>
</feature>
<gene>
    <name evidence="2" type="ORF">AK812_SmicGene20009</name>
</gene>
<dbReference type="Proteomes" id="UP000186817">
    <property type="component" value="Unassembled WGS sequence"/>
</dbReference>
<proteinExistence type="predicted"/>
<dbReference type="SUPFAM" id="SSF53098">
    <property type="entry name" value="Ribonuclease H-like"/>
    <property type="match status" value="1"/>
</dbReference>
<evidence type="ECO:0000313" key="3">
    <source>
        <dbReference type="Proteomes" id="UP000186817"/>
    </source>
</evidence>
<comment type="caution">
    <text evidence="2">The sequence shown here is derived from an EMBL/GenBank/DDBJ whole genome shotgun (WGS) entry which is preliminary data.</text>
</comment>
<keyword evidence="3" id="KW-1185">Reference proteome</keyword>
<dbReference type="GO" id="GO:0003676">
    <property type="term" value="F:nucleic acid binding"/>
    <property type="evidence" value="ECO:0007669"/>
    <property type="project" value="InterPro"/>
</dbReference>
<evidence type="ECO:0000256" key="1">
    <source>
        <dbReference type="SAM" id="MobiDB-lite"/>
    </source>
</evidence>